<dbReference type="AlphaFoldDB" id="A0A1H9YK66"/>
<accession>A0A1H9YK66</accession>
<evidence type="ECO:0000313" key="2">
    <source>
        <dbReference type="Proteomes" id="UP000199800"/>
    </source>
</evidence>
<dbReference type="STRING" id="29364.SAMN04487772_10243"/>
<dbReference type="Proteomes" id="UP000199800">
    <property type="component" value="Unassembled WGS sequence"/>
</dbReference>
<organism evidence="1 2">
    <name type="scientific">[Clostridium] polysaccharolyticum</name>
    <dbReference type="NCBI Taxonomy" id="29364"/>
    <lineage>
        <taxon>Bacteria</taxon>
        <taxon>Bacillati</taxon>
        <taxon>Bacillota</taxon>
        <taxon>Clostridia</taxon>
        <taxon>Lachnospirales</taxon>
        <taxon>Lachnospiraceae</taxon>
    </lineage>
</organism>
<proteinExistence type="predicted"/>
<reference evidence="1 2" key="1">
    <citation type="submission" date="2016-10" db="EMBL/GenBank/DDBJ databases">
        <authorList>
            <person name="de Groot N.N."/>
        </authorList>
    </citation>
    <scope>NUCLEOTIDE SEQUENCE [LARGE SCALE GENOMIC DNA]</scope>
    <source>
        <strain evidence="1 2">DSM 1801</strain>
    </source>
</reference>
<dbReference type="RefSeq" id="WP_092475372.1">
    <property type="nucleotide sequence ID" value="NZ_FOHN01000002.1"/>
</dbReference>
<dbReference type="EMBL" id="FOHN01000002">
    <property type="protein sequence ID" value="SES68988.1"/>
    <property type="molecule type" value="Genomic_DNA"/>
</dbReference>
<protein>
    <submittedName>
        <fullName evidence="1">Uncharacterized protein</fullName>
    </submittedName>
</protein>
<keyword evidence="2" id="KW-1185">Reference proteome</keyword>
<evidence type="ECO:0000313" key="1">
    <source>
        <dbReference type="EMBL" id="SES68988.1"/>
    </source>
</evidence>
<gene>
    <name evidence="1" type="ORF">SAMN04487772_10243</name>
</gene>
<sequence length="125" mass="14417">MLETLTNNKLRTEFIDNFKSWELISHNAVTGEKIYFHQMKNGAAFAVKTAMKHIYDGSLKEIVQCYYLLNVNVRYDGTKNVFEVVDGTTFADCVQNKPVLVEFIKEYQRGNVKSIEEPNGQIRFA</sequence>
<name>A0A1H9YK66_9FIRM</name>